<evidence type="ECO:0000313" key="4">
    <source>
        <dbReference type="Proteomes" id="UP000531216"/>
    </source>
</evidence>
<keyword evidence="2" id="KW-0732">Signal</keyword>
<feature type="compositionally biased region" description="Gly residues" evidence="1">
    <location>
        <begin position="52"/>
        <end position="69"/>
    </location>
</feature>
<sequence>MFRPIASALLLAAGLAAPAAAQSSMATDDFRQTRSVSQPAEGLPGVGMDIGSAGGDRGPRGAGGLQNGVGAYGNMTPDASGSAGNALTRVPGAIPEGGRSGIGIPLGGTSASGG</sequence>
<accession>A0A7W6BW30</accession>
<feature type="signal peptide" evidence="2">
    <location>
        <begin position="1"/>
        <end position="21"/>
    </location>
</feature>
<evidence type="ECO:0000256" key="2">
    <source>
        <dbReference type="SAM" id="SignalP"/>
    </source>
</evidence>
<feature type="chain" id="PRO_5031160611" evidence="2">
    <location>
        <begin position="22"/>
        <end position="114"/>
    </location>
</feature>
<feature type="compositionally biased region" description="Gly residues" evidence="1">
    <location>
        <begin position="98"/>
        <end position="114"/>
    </location>
</feature>
<organism evidence="3 4">
    <name type="scientific">Aureimonas phyllosphaerae</name>
    <dbReference type="NCBI Taxonomy" id="1166078"/>
    <lineage>
        <taxon>Bacteria</taxon>
        <taxon>Pseudomonadati</taxon>
        <taxon>Pseudomonadota</taxon>
        <taxon>Alphaproteobacteria</taxon>
        <taxon>Hyphomicrobiales</taxon>
        <taxon>Aurantimonadaceae</taxon>
        <taxon>Aureimonas</taxon>
    </lineage>
</organism>
<protein>
    <submittedName>
        <fullName evidence="3">Uncharacterized protein</fullName>
    </submittedName>
</protein>
<keyword evidence="4" id="KW-1185">Reference proteome</keyword>
<gene>
    <name evidence="3" type="ORF">GGR05_001929</name>
</gene>
<comment type="caution">
    <text evidence="3">The sequence shown here is derived from an EMBL/GenBank/DDBJ whole genome shotgun (WGS) entry which is preliminary data.</text>
</comment>
<dbReference type="EMBL" id="JACIDO010000003">
    <property type="protein sequence ID" value="MBB3935785.1"/>
    <property type="molecule type" value="Genomic_DNA"/>
</dbReference>
<name>A0A7W6BW30_9HYPH</name>
<dbReference type="Proteomes" id="UP000531216">
    <property type="component" value="Unassembled WGS sequence"/>
</dbReference>
<reference evidence="3 4" key="1">
    <citation type="submission" date="2020-08" db="EMBL/GenBank/DDBJ databases">
        <title>Genomic Encyclopedia of Type Strains, Phase IV (KMG-IV): sequencing the most valuable type-strain genomes for metagenomic binning, comparative biology and taxonomic classification.</title>
        <authorList>
            <person name="Goeker M."/>
        </authorList>
    </citation>
    <scope>NUCLEOTIDE SEQUENCE [LARGE SCALE GENOMIC DNA]</scope>
    <source>
        <strain evidence="3 4">DSM 25024</strain>
    </source>
</reference>
<evidence type="ECO:0000313" key="3">
    <source>
        <dbReference type="EMBL" id="MBB3935785.1"/>
    </source>
</evidence>
<proteinExistence type="predicted"/>
<evidence type="ECO:0000256" key="1">
    <source>
        <dbReference type="SAM" id="MobiDB-lite"/>
    </source>
</evidence>
<feature type="region of interest" description="Disordered" evidence="1">
    <location>
        <begin position="26"/>
        <end position="69"/>
    </location>
</feature>
<dbReference type="RefSeq" id="WP_090960998.1">
    <property type="nucleotide sequence ID" value="NZ_FOOA01000003.1"/>
</dbReference>
<feature type="region of interest" description="Disordered" evidence="1">
    <location>
        <begin position="82"/>
        <end position="114"/>
    </location>
</feature>
<dbReference type="AlphaFoldDB" id="A0A7W6BW30"/>